<reference evidence="8" key="1">
    <citation type="journal article" date="2014" name="Int. J. Syst. Evol. Microbiol.">
        <title>Complete genome sequence of Corynebacterium casei LMG S-19264T (=DSM 44701T), isolated from a smear-ripened cheese.</title>
        <authorList>
            <consortium name="US DOE Joint Genome Institute (JGI-PGF)"/>
            <person name="Walter F."/>
            <person name="Albersmeier A."/>
            <person name="Kalinowski J."/>
            <person name="Ruckert C."/>
        </authorList>
    </citation>
    <scope>NUCLEOTIDE SEQUENCE</scope>
    <source>
        <strain evidence="8">CGMCC 1.12698</strain>
    </source>
</reference>
<dbReference type="InterPro" id="IPR015421">
    <property type="entry name" value="PyrdxlP-dep_Trfase_major"/>
</dbReference>
<keyword evidence="4 6" id="KW-0663">Pyridoxal phosphate</keyword>
<evidence type="ECO:0000256" key="1">
    <source>
        <dbReference type="ARBA" id="ARBA00001933"/>
    </source>
</evidence>
<protein>
    <recommendedName>
        <fullName evidence="10">Aspartate aminotransferase family protein</fullName>
    </recommendedName>
</protein>
<keyword evidence="9" id="KW-1185">Reference proteome</keyword>
<comment type="similarity">
    <text evidence="2 7">Belongs to the group II decarboxylase family.</text>
</comment>
<accession>A0A917AWI8</accession>
<comment type="caution">
    <text evidence="8">The sequence shown here is derived from an EMBL/GenBank/DDBJ whole genome shotgun (WGS) entry which is preliminary data.</text>
</comment>
<dbReference type="SUPFAM" id="SSF53383">
    <property type="entry name" value="PLP-dependent transferases"/>
    <property type="match status" value="1"/>
</dbReference>
<dbReference type="Proteomes" id="UP000605259">
    <property type="component" value="Unassembled WGS sequence"/>
</dbReference>
<evidence type="ECO:0000313" key="8">
    <source>
        <dbReference type="EMBL" id="GGE82274.1"/>
    </source>
</evidence>
<evidence type="ECO:0000256" key="7">
    <source>
        <dbReference type="RuleBase" id="RU000382"/>
    </source>
</evidence>
<dbReference type="Gene3D" id="3.40.640.10">
    <property type="entry name" value="Type I PLP-dependent aspartate aminotransferase-like (Major domain)"/>
    <property type="match status" value="1"/>
</dbReference>
<evidence type="ECO:0008006" key="10">
    <source>
        <dbReference type="Google" id="ProtNLM"/>
    </source>
</evidence>
<name>A0A917AWI8_9BACI</name>
<dbReference type="GO" id="GO:0030170">
    <property type="term" value="F:pyridoxal phosphate binding"/>
    <property type="evidence" value="ECO:0007669"/>
    <property type="project" value="InterPro"/>
</dbReference>
<evidence type="ECO:0000256" key="2">
    <source>
        <dbReference type="ARBA" id="ARBA00009533"/>
    </source>
</evidence>
<dbReference type="GO" id="GO:0004058">
    <property type="term" value="F:aromatic-L-amino-acid decarboxylase activity"/>
    <property type="evidence" value="ECO:0007669"/>
    <property type="project" value="UniProtKB-ARBA"/>
</dbReference>
<feature type="modified residue" description="N6-(pyridoxal phosphate)lysine" evidence="6">
    <location>
        <position position="338"/>
    </location>
</feature>
<dbReference type="EMBL" id="BMFK01000005">
    <property type="protein sequence ID" value="GGE82274.1"/>
    <property type="molecule type" value="Genomic_DNA"/>
</dbReference>
<evidence type="ECO:0000313" key="9">
    <source>
        <dbReference type="Proteomes" id="UP000605259"/>
    </source>
</evidence>
<keyword evidence="5 7" id="KW-0456">Lyase</keyword>
<evidence type="ECO:0000256" key="5">
    <source>
        <dbReference type="ARBA" id="ARBA00023239"/>
    </source>
</evidence>
<evidence type="ECO:0000256" key="3">
    <source>
        <dbReference type="ARBA" id="ARBA00022793"/>
    </source>
</evidence>
<dbReference type="GO" id="GO:0019752">
    <property type="term" value="P:carboxylic acid metabolic process"/>
    <property type="evidence" value="ECO:0007669"/>
    <property type="project" value="InterPro"/>
</dbReference>
<dbReference type="AlphaFoldDB" id="A0A917AWI8"/>
<evidence type="ECO:0000256" key="6">
    <source>
        <dbReference type="PIRSR" id="PIRSR602129-50"/>
    </source>
</evidence>
<reference evidence="8" key="2">
    <citation type="submission" date="2020-09" db="EMBL/GenBank/DDBJ databases">
        <authorList>
            <person name="Sun Q."/>
            <person name="Zhou Y."/>
        </authorList>
    </citation>
    <scope>NUCLEOTIDE SEQUENCE</scope>
    <source>
        <strain evidence="8">CGMCC 1.12698</strain>
    </source>
</reference>
<gene>
    <name evidence="8" type="ORF">GCM10007140_34900</name>
</gene>
<dbReference type="Pfam" id="PF00282">
    <property type="entry name" value="Pyridoxal_deC"/>
    <property type="match status" value="2"/>
</dbReference>
<proteinExistence type="inferred from homology"/>
<dbReference type="PANTHER" id="PTHR45677:SF8">
    <property type="entry name" value="CYSTEINE SULFINIC ACID DECARBOXYLASE"/>
    <property type="match status" value="1"/>
</dbReference>
<keyword evidence="3" id="KW-0210">Decarboxylase</keyword>
<dbReference type="InterPro" id="IPR002129">
    <property type="entry name" value="PyrdxlP-dep_de-COase"/>
</dbReference>
<organism evidence="8 9">
    <name type="scientific">Priestia taiwanensis</name>
    <dbReference type="NCBI Taxonomy" id="1347902"/>
    <lineage>
        <taxon>Bacteria</taxon>
        <taxon>Bacillati</taxon>
        <taxon>Bacillota</taxon>
        <taxon>Bacilli</taxon>
        <taxon>Bacillales</taxon>
        <taxon>Bacillaceae</taxon>
        <taxon>Priestia</taxon>
    </lineage>
</organism>
<evidence type="ECO:0000256" key="4">
    <source>
        <dbReference type="ARBA" id="ARBA00022898"/>
    </source>
</evidence>
<dbReference type="PANTHER" id="PTHR45677">
    <property type="entry name" value="GLUTAMATE DECARBOXYLASE-RELATED"/>
    <property type="match status" value="1"/>
</dbReference>
<dbReference type="GO" id="GO:0005737">
    <property type="term" value="C:cytoplasm"/>
    <property type="evidence" value="ECO:0007669"/>
    <property type="project" value="TreeGrafter"/>
</dbReference>
<dbReference type="RefSeq" id="WP_188389783.1">
    <property type="nucleotide sequence ID" value="NZ_BMFK01000005.1"/>
</dbReference>
<dbReference type="InterPro" id="IPR015424">
    <property type="entry name" value="PyrdxlP-dep_Trfase"/>
</dbReference>
<comment type="cofactor">
    <cofactor evidence="1 6 7">
        <name>pyridoxal 5'-phosphate</name>
        <dbReference type="ChEBI" id="CHEBI:597326"/>
    </cofactor>
</comment>
<sequence length="552" mass="61670">MKELQQIQRLFPSEDGNEDSQRHFLSLIEMLVKNIDSLKNPAQTMLGELKEKSDDYYESIIKNSETPSKGIALEEVVDTLVSLSEGHPYQTRNYVTNAIPMASIPGLLGSLTASLLNSNGLWDVYGPAAAEAEIKVVTMMSKLVGYDEKSSSGYTTWGGQGAVFTSLRLAIAKQFPHAKEEGIPNNLYCFASENAHYSLLKSVEATGIGSSHLITVKANPHNHAMDLQDLHDKMEQVIVQGGIPIYIAATTGATDSFGIDDVKGMKEIADQLTEKYSLNSVYIHADSAMGGMYCVFNEYDFEQNPLSFEEEVKQGLMQIREKMKYLHVADSVCFDFHKLGQTPYISNLIVTKNGEDFKLLDLQECETPYVGNRGYGNYHTSYTLECSRMGSAISIYAALLAFGIEGYQQILANYVRVNHTFRNKLLANFSNVAVTNNHNPGPATAFRFYKGLPKWEEECEGRMSLKEINETNKWNSLIFEQIGAERDKVFFGDTTRHCLVDVVDKEEVSPISVVKFFSISPYTTVETIDTFIHFLHEQIKQVEDNEGVLSGV</sequence>